<reference evidence="1 2" key="1">
    <citation type="journal article" date="2023" name="Microb. Genom.">
        <title>Mesoterricola silvestris gen. nov., sp. nov., Mesoterricola sediminis sp. nov., Geothrix oryzae sp. nov., Geothrix edaphica sp. nov., Geothrix rubra sp. nov., and Geothrix limicola sp. nov., six novel members of Acidobacteriota isolated from soils.</title>
        <authorList>
            <person name="Weisberg A.J."/>
            <person name="Pearce E."/>
            <person name="Kramer C.G."/>
            <person name="Chang J.H."/>
            <person name="Clarke C.R."/>
        </authorList>
    </citation>
    <scope>NUCLEOTIDE SEQUENCE [LARGE SCALE GENOMIC DNA]</scope>
    <source>
        <strain evidence="1 2">NRRL_B-2795</strain>
    </source>
</reference>
<dbReference type="EMBL" id="JARAVY010000003">
    <property type="protein sequence ID" value="MDX2909303.1"/>
    <property type="molecule type" value="Genomic_DNA"/>
</dbReference>
<evidence type="ECO:0000313" key="2">
    <source>
        <dbReference type="Proteomes" id="UP001271723"/>
    </source>
</evidence>
<keyword evidence="2" id="KW-1185">Reference proteome</keyword>
<comment type="caution">
    <text evidence="1">The sequence shown here is derived from an EMBL/GenBank/DDBJ whole genome shotgun (WGS) entry which is preliminary data.</text>
</comment>
<organism evidence="1 2">
    <name type="scientific">Streptomyces griseiscabiei</name>
    <dbReference type="NCBI Taxonomy" id="2993540"/>
    <lineage>
        <taxon>Bacteria</taxon>
        <taxon>Bacillati</taxon>
        <taxon>Actinomycetota</taxon>
        <taxon>Actinomycetes</taxon>
        <taxon>Kitasatosporales</taxon>
        <taxon>Streptomycetaceae</taxon>
        <taxon>Streptomyces</taxon>
    </lineage>
</organism>
<name>A0ABU4L119_9ACTN</name>
<evidence type="ECO:0000313" key="1">
    <source>
        <dbReference type="EMBL" id="MDX2909303.1"/>
    </source>
</evidence>
<proteinExistence type="predicted"/>
<dbReference type="Gene3D" id="1.10.357.10">
    <property type="entry name" value="Tetracycline Repressor, domain 2"/>
    <property type="match status" value="1"/>
</dbReference>
<protein>
    <submittedName>
        <fullName evidence="1">Uncharacterized protein</fullName>
    </submittedName>
</protein>
<accession>A0ABU4L119</accession>
<sequence>MQYAEPPPPGDARYGLDHIGRDCACLVPRPGTAALSRLIGTELPQMPEFADIVAAGFAIDRGPFFDRLRDCLDAEAQVGTLDFRSADGQPRQTSAVAEYW</sequence>
<dbReference type="Proteomes" id="UP001271723">
    <property type="component" value="Unassembled WGS sequence"/>
</dbReference>
<dbReference type="RefSeq" id="WP_256965023.1">
    <property type="nucleotide sequence ID" value="NZ_JAGJBZ010000001.1"/>
</dbReference>
<gene>
    <name evidence="1" type="ORF">PV517_11430</name>
</gene>